<proteinExistence type="predicted"/>
<keyword evidence="2" id="KW-1185">Reference proteome</keyword>
<reference evidence="1 2" key="1">
    <citation type="journal article" date="2014" name="Genome Biol. Evol.">
        <title>The genome of the myxosporean Thelohanellus kitauei shows adaptations to nutrient acquisition within its fish host.</title>
        <authorList>
            <person name="Yang Y."/>
            <person name="Xiong J."/>
            <person name="Zhou Z."/>
            <person name="Huo F."/>
            <person name="Miao W."/>
            <person name="Ran C."/>
            <person name="Liu Y."/>
            <person name="Zhang J."/>
            <person name="Feng J."/>
            <person name="Wang M."/>
            <person name="Wang M."/>
            <person name="Wang L."/>
            <person name="Yao B."/>
        </authorList>
    </citation>
    <scope>NUCLEOTIDE SEQUENCE [LARGE SCALE GENOMIC DNA]</scope>
    <source>
        <strain evidence="1">Wuqing</strain>
    </source>
</reference>
<sequence>MTFVVHSRLLGDQSTVSLFLSVINVNEPDKTVIDEGGSIRSTAKLYGHYSKLCRYVKNVKTSRELYILVPAPGYNETIKLFQTIRKGYRRLFAYGTRFELLRREGSDIYFALENAPVVNQYTRGHKPLTSYQIQQIHC</sequence>
<dbReference type="Proteomes" id="UP000031668">
    <property type="component" value="Unassembled WGS sequence"/>
</dbReference>
<protein>
    <submittedName>
        <fullName evidence="1">Uncharacterized protein</fullName>
    </submittedName>
</protein>
<dbReference type="AlphaFoldDB" id="A0A0C2JRD0"/>
<organism evidence="1 2">
    <name type="scientific">Thelohanellus kitauei</name>
    <name type="common">Myxosporean</name>
    <dbReference type="NCBI Taxonomy" id="669202"/>
    <lineage>
        <taxon>Eukaryota</taxon>
        <taxon>Metazoa</taxon>
        <taxon>Cnidaria</taxon>
        <taxon>Myxozoa</taxon>
        <taxon>Myxosporea</taxon>
        <taxon>Bivalvulida</taxon>
        <taxon>Platysporina</taxon>
        <taxon>Myxobolidae</taxon>
        <taxon>Thelohanellus</taxon>
    </lineage>
</organism>
<name>A0A0C2JRD0_THEKT</name>
<dbReference type="EMBL" id="JWZT01001516">
    <property type="protein sequence ID" value="KII71958.1"/>
    <property type="molecule type" value="Genomic_DNA"/>
</dbReference>
<evidence type="ECO:0000313" key="2">
    <source>
        <dbReference type="Proteomes" id="UP000031668"/>
    </source>
</evidence>
<evidence type="ECO:0000313" key="1">
    <source>
        <dbReference type="EMBL" id="KII71958.1"/>
    </source>
</evidence>
<comment type="caution">
    <text evidence="1">The sequence shown here is derived from an EMBL/GenBank/DDBJ whole genome shotgun (WGS) entry which is preliminary data.</text>
</comment>
<accession>A0A0C2JRD0</accession>
<gene>
    <name evidence="1" type="ORF">RF11_10996</name>
</gene>